<evidence type="ECO:0000313" key="2">
    <source>
        <dbReference type="EMBL" id="QOT70164.1"/>
    </source>
</evidence>
<reference evidence="3" key="1">
    <citation type="submission" date="2020-08" db="EMBL/GenBank/DDBJ databases">
        <title>Complete genome sequence of Sphingobium barthaii strain KK22, a high-molecular-weight polycyclic aromatic hydrocarbon-degrading soil bacterium.</title>
        <authorList>
            <person name="Mori J.F."/>
            <person name="Kanaly R.A."/>
        </authorList>
    </citation>
    <scope>NUCLEOTIDE SEQUENCE [LARGE SCALE GENOMIC DNA]</scope>
    <source>
        <strain evidence="3">KK22</strain>
    </source>
</reference>
<evidence type="ECO:0000256" key="1">
    <source>
        <dbReference type="SAM" id="MobiDB-lite"/>
    </source>
</evidence>
<accession>A0A7M2GBT3</accession>
<dbReference type="Proteomes" id="UP000593663">
    <property type="component" value="Chromosome 1"/>
</dbReference>
<dbReference type="EMBL" id="CP060035">
    <property type="protein sequence ID" value="QOT70164.1"/>
    <property type="molecule type" value="Genomic_DNA"/>
</dbReference>
<feature type="region of interest" description="Disordered" evidence="1">
    <location>
        <begin position="1"/>
        <end position="52"/>
    </location>
</feature>
<dbReference type="AlphaFoldDB" id="A0A7M2GBT3"/>
<name>A0A7M2GBT3_SPHSA</name>
<organism evidence="2 3">
    <name type="scientific">Sphingobium fuliginis (strain ATCC 27551)</name>
    <dbReference type="NCBI Taxonomy" id="336203"/>
    <lineage>
        <taxon>Bacteria</taxon>
        <taxon>Pseudomonadati</taxon>
        <taxon>Pseudomonadota</taxon>
        <taxon>Alphaproteobacteria</taxon>
        <taxon>Sphingomonadales</taxon>
        <taxon>Sphingomonadaceae</taxon>
        <taxon>Sphingobium</taxon>
    </lineage>
</organism>
<sequence>MAMRFHPAHAESSLPDIPPPQKRAALQKEAIHNGSKQQQASENGGLRLLDEQRGPESHCWGRLGINKNYYDYEMIICLRINSLLS</sequence>
<protein>
    <submittedName>
        <fullName evidence="2">Uncharacterized protein</fullName>
    </submittedName>
</protein>
<gene>
    <name evidence="2" type="ORF">H5V43_08210</name>
</gene>
<evidence type="ECO:0000313" key="3">
    <source>
        <dbReference type="Proteomes" id="UP000593663"/>
    </source>
</evidence>
<dbReference type="KEGG" id="sbar:H5V43_08210"/>
<proteinExistence type="predicted"/>
<dbReference type="RefSeq" id="WP_128830805.1">
    <property type="nucleotide sequence ID" value="NZ_BATN01000077.1"/>
</dbReference>